<gene>
    <name evidence="1" type="ORF">E3A20_11170</name>
</gene>
<protein>
    <submittedName>
        <fullName evidence="1">Uncharacterized protein</fullName>
    </submittedName>
</protein>
<name>A0A5C6M4N4_9PLAN</name>
<organism evidence="1 2">
    <name type="scientific">Planctomyces bekefii</name>
    <dbReference type="NCBI Taxonomy" id="1653850"/>
    <lineage>
        <taxon>Bacteria</taxon>
        <taxon>Pseudomonadati</taxon>
        <taxon>Planctomycetota</taxon>
        <taxon>Planctomycetia</taxon>
        <taxon>Planctomycetales</taxon>
        <taxon>Planctomycetaceae</taxon>
        <taxon>Planctomyces</taxon>
    </lineage>
</organism>
<proteinExistence type="predicted"/>
<keyword evidence="2" id="KW-1185">Reference proteome</keyword>
<evidence type="ECO:0000313" key="2">
    <source>
        <dbReference type="Proteomes" id="UP000321083"/>
    </source>
</evidence>
<dbReference type="AlphaFoldDB" id="A0A5C6M4N4"/>
<comment type="caution">
    <text evidence="1">The sequence shown here is derived from an EMBL/GenBank/DDBJ whole genome shotgun (WGS) entry which is preliminary data.</text>
</comment>
<reference evidence="1 2" key="1">
    <citation type="submission" date="2019-08" db="EMBL/GenBank/DDBJ databases">
        <title>100 year-old enigma solved: identification of Planctomyces bekefii, the type genus and species of the phylum Planctomycetes.</title>
        <authorList>
            <person name="Svetlana D.N."/>
            <person name="Overmann J."/>
        </authorList>
    </citation>
    <scope>NUCLEOTIDE SEQUENCE [LARGE SCALE GENOMIC DNA]</scope>
    <source>
        <strain evidence="1">Phe10_nw2017</strain>
    </source>
</reference>
<reference evidence="1 2" key="2">
    <citation type="submission" date="2019-08" db="EMBL/GenBank/DDBJ databases">
        <authorList>
            <person name="Henke P."/>
        </authorList>
    </citation>
    <scope>NUCLEOTIDE SEQUENCE [LARGE SCALE GENOMIC DNA]</scope>
    <source>
        <strain evidence="1">Phe10_nw2017</strain>
    </source>
</reference>
<evidence type="ECO:0000313" key="1">
    <source>
        <dbReference type="EMBL" id="TWW09750.1"/>
    </source>
</evidence>
<dbReference type="Proteomes" id="UP000321083">
    <property type="component" value="Unassembled WGS sequence"/>
</dbReference>
<accession>A0A5C6M4N4</accession>
<sequence length="49" mass="5395">MATFGARPGADGVLRGQSVMRERVTITNVNGMKVNPIRVLIAPWIELCR</sequence>
<dbReference type="EMBL" id="SRHE01000187">
    <property type="protein sequence ID" value="TWW09750.1"/>
    <property type="molecule type" value="Genomic_DNA"/>
</dbReference>